<dbReference type="SUPFAM" id="SSF53098">
    <property type="entry name" value="Ribonuclease H-like"/>
    <property type="match status" value="1"/>
</dbReference>
<feature type="non-terminal residue" evidence="10">
    <location>
        <position position="1"/>
    </location>
</feature>
<dbReference type="SMART" id="SM00482">
    <property type="entry name" value="POLAc"/>
    <property type="match status" value="1"/>
</dbReference>
<dbReference type="InterPro" id="IPR043502">
    <property type="entry name" value="DNA/RNA_pol_sf"/>
</dbReference>
<dbReference type="PANTHER" id="PTHR10133">
    <property type="entry name" value="DNA POLYMERASE I"/>
    <property type="match status" value="1"/>
</dbReference>
<dbReference type="InterPro" id="IPR002298">
    <property type="entry name" value="DNA_polymerase_A"/>
</dbReference>
<comment type="similarity">
    <text evidence="1">Belongs to the DNA polymerase type-A family.</text>
</comment>
<dbReference type="InterPro" id="IPR019760">
    <property type="entry name" value="DNA-dir_DNA_pol_A_CS"/>
</dbReference>
<feature type="domain" description="DNA-directed DNA polymerase family A palm" evidence="9">
    <location>
        <begin position="322"/>
        <end position="541"/>
    </location>
</feature>
<evidence type="ECO:0000256" key="3">
    <source>
        <dbReference type="ARBA" id="ARBA00020311"/>
    </source>
</evidence>
<reference evidence="10 11" key="1">
    <citation type="journal article" date="2015" name="Nature">
        <title>rRNA introns, odd ribosomes, and small enigmatic genomes across a large radiation of phyla.</title>
        <authorList>
            <person name="Brown C.T."/>
            <person name="Hug L.A."/>
            <person name="Thomas B.C."/>
            <person name="Sharon I."/>
            <person name="Castelle C.J."/>
            <person name="Singh A."/>
            <person name="Wilkins M.J."/>
            <person name="Williams K.H."/>
            <person name="Banfield J.F."/>
        </authorList>
    </citation>
    <scope>NUCLEOTIDE SEQUENCE [LARGE SCALE GENOMIC DNA]</scope>
</reference>
<sequence>VEANSLDPYTGVLLLVQLSTEAKSYIFDARSILFKDLPLYKKIMEDSNIIKLLHNASFDYKYLKLHTHVELKNIFDTMLAEGVLKAGLGMGYRLKDLVDRRIQKDLLNKDLQKSFIDVTKNTKITDEQLKYAASDTLILFPLFRQQIEDLKKENLQKIAKLEFAVSPVVAEMELKGVFIDVKKWRKIIADLGEKRDRLAIEFQEAIRHLYSFSQMDMFGGMGDMININSQVQLMELFNNKLGLNIPSTNDAILNRVNNPIVKLLRDYRGYAKLVSTYGENLLQKINPVTGRLHPSFLQIATATGRFACNDPNVQNIPRNSKEFAFRECFNPAPGYKIVDADFSNFEMRILADFSGDEKMINALKNELDIHSYTASLMFDKPYSNDFKKKFPELRQMAKPIGFGLMYGMGAPGLVGRIYAETGKEITVEESDQLINKFFQSYPRVKSFLDKMAKNAQKNGWSSTPAGRKRWYHLPDKDDIDYRRKLSSIGREAKNHPIQGTNADAIKYALVFAHERMVKDKIDGAIILTVHDEIACEVREDQAQDFAPALASEMVRAGELFLKKVPVVSQPFVGDVWEH</sequence>
<evidence type="ECO:0000259" key="8">
    <source>
        <dbReference type="SMART" id="SM00474"/>
    </source>
</evidence>
<dbReference type="Pfam" id="PF00476">
    <property type="entry name" value="DNA_pol_A"/>
    <property type="match status" value="1"/>
</dbReference>
<protein>
    <recommendedName>
        <fullName evidence="3">DNA polymerase I</fullName>
        <ecNumber evidence="2">2.7.7.7</ecNumber>
    </recommendedName>
</protein>
<dbReference type="InterPro" id="IPR036397">
    <property type="entry name" value="RNaseH_sf"/>
</dbReference>
<dbReference type="Gene3D" id="3.30.70.370">
    <property type="match status" value="1"/>
</dbReference>
<dbReference type="PANTHER" id="PTHR10133:SF62">
    <property type="entry name" value="DNA POLYMERASE THETA"/>
    <property type="match status" value="1"/>
</dbReference>
<dbReference type="GO" id="GO:0003677">
    <property type="term" value="F:DNA binding"/>
    <property type="evidence" value="ECO:0007669"/>
    <property type="project" value="InterPro"/>
</dbReference>
<dbReference type="PROSITE" id="PS00447">
    <property type="entry name" value="DNA_POLYMERASE_A"/>
    <property type="match status" value="1"/>
</dbReference>
<evidence type="ECO:0000259" key="9">
    <source>
        <dbReference type="SMART" id="SM00482"/>
    </source>
</evidence>
<dbReference type="PRINTS" id="PR00868">
    <property type="entry name" value="DNAPOLI"/>
</dbReference>
<evidence type="ECO:0000256" key="4">
    <source>
        <dbReference type="ARBA" id="ARBA00022679"/>
    </source>
</evidence>
<dbReference type="Pfam" id="PF01612">
    <property type="entry name" value="DNA_pol_A_exo1"/>
    <property type="match status" value="1"/>
</dbReference>
<comment type="caution">
    <text evidence="10">The sequence shown here is derived from an EMBL/GenBank/DDBJ whole genome shotgun (WGS) entry which is preliminary data.</text>
</comment>
<dbReference type="GO" id="GO:0006261">
    <property type="term" value="P:DNA-templated DNA replication"/>
    <property type="evidence" value="ECO:0007669"/>
    <property type="project" value="InterPro"/>
</dbReference>
<comment type="catalytic activity">
    <reaction evidence="7">
        <text>DNA(n) + a 2'-deoxyribonucleoside 5'-triphosphate = DNA(n+1) + diphosphate</text>
        <dbReference type="Rhea" id="RHEA:22508"/>
        <dbReference type="Rhea" id="RHEA-COMP:17339"/>
        <dbReference type="Rhea" id="RHEA-COMP:17340"/>
        <dbReference type="ChEBI" id="CHEBI:33019"/>
        <dbReference type="ChEBI" id="CHEBI:61560"/>
        <dbReference type="ChEBI" id="CHEBI:173112"/>
        <dbReference type="EC" id="2.7.7.7"/>
    </reaction>
</comment>
<dbReference type="SMART" id="SM00474">
    <property type="entry name" value="35EXOc"/>
    <property type="match status" value="1"/>
</dbReference>
<dbReference type="InterPro" id="IPR012337">
    <property type="entry name" value="RNaseH-like_sf"/>
</dbReference>
<dbReference type="InterPro" id="IPR002562">
    <property type="entry name" value="3'-5'_exonuclease_dom"/>
</dbReference>
<proteinExistence type="inferred from homology"/>
<keyword evidence="6" id="KW-0239">DNA-directed DNA polymerase</keyword>
<dbReference type="EC" id="2.7.7.7" evidence="2"/>
<dbReference type="GO" id="GO:0003887">
    <property type="term" value="F:DNA-directed DNA polymerase activity"/>
    <property type="evidence" value="ECO:0007669"/>
    <property type="project" value="UniProtKB-KW"/>
</dbReference>
<evidence type="ECO:0000313" key="10">
    <source>
        <dbReference type="EMBL" id="KKU48542.1"/>
    </source>
</evidence>
<dbReference type="AlphaFoldDB" id="A0A0G1QUF5"/>
<keyword evidence="5" id="KW-0548">Nucleotidyltransferase</keyword>
<name>A0A0G1QUF5_UNCKA</name>
<dbReference type="Proteomes" id="UP000033946">
    <property type="component" value="Unassembled WGS sequence"/>
</dbReference>
<dbReference type="SUPFAM" id="SSF56672">
    <property type="entry name" value="DNA/RNA polymerases"/>
    <property type="match status" value="1"/>
</dbReference>
<feature type="domain" description="3'-5' exonuclease" evidence="8">
    <location>
        <begin position="1"/>
        <end position="151"/>
    </location>
</feature>
<evidence type="ECO:0000256" key="1">
    <source>
        <dbReference type="ARBA" id="ARBA00007705"/>
    </source>
</evidence>
<gene>
    <name evidence="10" type="ORF">UX69_C0014G0008</name>
</gene>
<dbReference type="Gene3D" id="1.10.150.20">
    <property type="entry name" value="5' to 3' exonuclease, C-terminal subdomain"/>
    <property type="match status" value="1"/>
</dbReference>
<evidence type="ECO:0000256" key="5">
    <source>
        <dbReference type="ARBA" id="ARBA00022695"/>
    </source>
</evidence>
<evidence type="ECO:0000313" key="11">
    <source>
        <dbReference type="Proteomes" id="UP000033946"/>
    </source>
</evidence>
<accession>A0A0G1QUF5</accession>
<dbReference type="Gene3D" id="1.20.1060.10">
    <property type="entry name" value="Taq DNA Polymerase, Chain T, domain 4"/>
    <property type="match status" value="1"/>
</dbReference>
<dbReference type="InterPro" id="IPR001098">
    <property type="entry name" value="DNA-dir_DNA_pol_A_palm_dom"/>
</dbReference>
<dbReference type="GO" id="GO:0008408">
    <property type="term" value="F:3'-5' exonuclease activity"/>
    <property type="evidence" value="ECO:0007669"/>
    <property type="project" value="InterPro"/>
</dbReference>
<dbReference type="EMBL" id="LCNE01000014">
    <property type="protein sequence ID" value="KKU48542.1"/>
    <property type="molecule type" value="Genomic_DNA"/>
</dbReference>
<keyword evidence="4" id="KW-0808">Transferase</keyword>
<organism evidence="10 11">
    <name type="scientific">candidate division WWE3 bacterium GW2011_GWA2_46_9</name>
    <dbReference type="NCBI Taxonomy" id="1619111"/>
    <lineage>
        <taxon>Bacteria</taxon>
        <taxon>Katanobacteria</taxon>
    </lineage>
</organism>
<evidence type="ECO:0000256" key="6">
    <source>
        <dbReference type="ARBA" id="ARBA00022932"/>
    </source>
</evidence>
<dbReference type="Gene3D" id="3.30.420.10">
    <property type="entry name" value="Ribonuclease H-like superfamily/Ribonuclease H"/>
    <property type="match status" value="1"/>
</dbReference>
<dbReference type="GO" id="GO:0006302">
    <property type="term" value="P:double-strand break repair"/>
    <property type="evidence" value="ECO:0007669"/>
    <property type="project" value="TreeGrafter"/>
</dbReference>
<evidence type="ECO:0000256" key="2">
    <source>
        <dbReference type="ARBA" id="ARBA00012417"/>
    </source>
</evidence>
<evidence type="ECO:0000256" key="7">
    <source>
        <dbReference type="ARBA" id="ARBA00049244"/>
    </source>
</evidence>